<protein>
    <submittedName>
        <fullName evidence="2">Uncharacterized protein</fullName>
    </submittedName>
</protein>
<organism evidence="2 3">
    <name type="scientific">Leptospirillum ferriphilum</name>
    <dbReference type="NCBI Taxonomy" id="178606"/>
    <lineage>
        <taxon>Bacteria</taxon>
        <taxon>Pseudomonadati</taxon>
        <taxon>Nitrospirota</taxon>
        <taxon>Nitrospiria</taxon>
        <taxon>Nitrospirales</taxon>
        <taxon>Nitrospiraceae</taxon>
        <taxon>Leptospirillum</taxon>
    </lineage>
</organism>
<gene>
    <name evidence="2" type="ORF">LptCag_1028</name>
</gene>
<dbReference type="PATRIC" id="fig|178606.4.peg.835"/>
<name>A0A094WCN4_9BACT</name>
<feature type="region of interest" description="Disordered" evidence="1">
    <location>
        <begin position="1"/>
        <end position="55"/>
    </location>
</feature>
<proteinExistence type="predicted"/>
<comment type="caution">
    <text evidence="2">The sequence shown here is derived from an EMBL/GenBank/DDBJ whole genome shotgun (WGS) entry which is preliminary data.</text>
</comment>
<evidence type="ECO:0000313" key="3">
    <source>
        <dbReference type="Proteomes" id="UP000029452"/>
    </source>
</evidence>
<dbReference type="AlphaFoldDB" id="A0A094WCN4"/>
<evidence type="ECO:0000256" key="1">
    <source>
        <dbReference type="SAM" id="MobiDB-lite"/>
    </source>
</evidence>
<dbReference type="Proteomes" id="UP000029452">
    <property type="component" value="Unassembled WGS sequence"/>
</dbReference>
<accession>A0A094WCN4</accession>
<evidence type="ECO:0000313" key="2">
    <source>
        <dbReference type="EMBL" id="KGA94265.1"/>
    </source>
</evidence>
<sequence length="55" mass="6016">MSGLRTTCRPHNNSLNKEKGPPKNRMRDRHAGIVLPGADGPGRPPSRQASQKRSV</sequence>
<dbReference type="EMBL" id="JPGK01000003">
    <property type="protein sequence ID" value="KGA94265.1"/>
    <property type="molecule type" value="Genomic_DNA"/>
</dbReference>
<reference evidence="2 3" key="1">
    <citation type="submission" date="2014-06" db="EMBL/GenBank/DDBJ databases">
        <title>Draft genome sequence of iron oxidizing acidophile Leptospirillum ferriphilum DSM14647.</title>
        <authorList>
            <person name="Cardenas J.P."/>
            <person name="Lazcano M."/>
            <person name="Ossandon F.J."/>
            <person name="Corbett M."/>
            <person name="Holmes D.S."/>
            <person name="Watkin E."/>
        </authorList>
    </citation>
    <scope>NUCLEOTIDE SEQUENCE [LARGE SCALE GENOMIC DNA]</scope>
    <source>
        <strain evidence="2 3">DSM 14647</strain>
    </source>
</reference>